<dbReference type="Proteomes" id="UP000471435">
    <property type="component" value="Unassembled WGS sequence"/>
</dbReference>
<dbReference type="InterPro" id="IPR050266">
    <property type="entry name" value="AB_hydrolase_sf"/>
</dbReference>
<evidence type="ECO:0000256" key="1">
    <source>
        <dbReference type="SAM" id="MobiDB-lite"/>
    </source>
</evidence>
<keyword evidence="3" id="KW-0378">Hydrolase</keyword>
<dbReference type="InterPro" id="IPR000073">
    <property type="entry name" value="AB_hydrolase_1"/>
</dbReference>
<sequence length="323" mass="36454">MTALHIQPIKDDNTLLPEPEGWLAWVLGQPVSRGTATDRGCPINYFEWGDPANPPLILLHGFLSHAGCFAAIGPYLAKDHHVIAYDLSGMGDSGTRERYSDETRVAELMAVARQTGLFDHKRKPVIIAHSYGGNVAIETMQAHHSEFAGAIICDLMALRPEHLARHFSGNRPPGSQDPDRPNKIYPDYETARGRYVLSPKQKVEEPYLLEYMAYHSMKRVDGGWSWKFDPGVFRRDTTREDRWERQGPRIVEAPGRKAVIYGQRSLLFTDDSADYLRELGGDDFPIIPVPNARHHLMLDQPIAFATALLSVLEMWRAADRTEQ</sequence>
<name>A0A6I4V559_9SPHN</name>
<dbReference type="Pfam" id="PF12697">
    <property type="entry name" value="Abhydrolase_6"/>
    <property type="match status" value="1"/>
</dbReference>
<dbReference type="PANTHER" id="PTHR43798">
    <property type="entry name" value="MONOACYLGLYCEROL LIPASE"/>
    <property type="match status" value="1"/>
</dbReference>
<dbReference type="GO" id="GO:0016787">
    <property type="term" value="F:hydrolase activity"/>
    <property type="evidence" value="ECO:0007669"/>
    <property type="project" value="UniProtKB-KW"/>
</dbReference>
<dbReference type="AlphaFoldDB" id="A0A6I4V559"/>
<gene>
    <name evidence="3" type="ORF">GRI43_08415</name>
</gene>
<accession>A0A6I4V559</accession>
<dbReference type="InterPro" id="IPR029058">
    <property type="entry name" value="AB_hydrolase_fold"/>
</dbReference>
<keyword evidence="4" id="KW-1185">Reference proteome</keyword>
<organism evidence="3 4">
    <name type="scientific">Pontixanthobacter luteolus</name>
    <dbReference type="NCBI Taxonomy" id="295089"/>
    <lineage>
        <taxon>Bacteria</taxon>
        <taxon>Pseudomonadati</taxon>
        <taxon>Pseudomonadota</taxon>
        <taxon>Alphaproteobacteria</taxon>
        <taxon>Sphingomonadales</taxon>
        <taxon>Erythrobacteraceae</taxon>
        <taxon>Pontixanthobacter</taxon>
    </lineage>
</organism>
<dbReference type="Gene3D" id="3.40.50.1820">
    <property type="entry name" value="alpha/beta hydrolase"/>
    <property type="match status" value="1"/>
</dbReference>
<proteinExistence type="predicted"/>
<feature type="domain" description="AB hydrolase-1" evidence="2">
    <location>
        <begin position="56"/>
        <end position="306"/>
    </location>
</feature>
<evidence type="ECO:0000259" key="2">
    <source>
        <dbReference type="Pfam" id="PF12697"/>
    </source>
</evidence>
<dbReference type="PANTHER" id="PTHR43798:SF33">
    <property type="entry name" value="HYDROLASE, PUTATIVE (AFU_ORTHOLOGUE AFUA_2G14860)-RELATED"/>
    <property type="match status" value="1"/>
</dbReference>
<reference evidence="3 4" key="1">
    <citation type="submission" date="2019-12" db="EMBL/GenBank/DDBJ databases">
        <title>Genomic-based taxomic classification of the family Erythrobacteraceae.</title>
        <authorList>
            <person name="Xu L."/>
        </authorList>
    </citation>
    <scope>NUCLEOTIDE SEQUENCE [LARGE SCALE GENOMIC DNA]</scope>
    <source>
        <strain evidence="3 4">SW-109</strain>
    </source>
</reference>
<feature type="region of interest" description="Disordered" evidence="1">
    <location>
        <begin position="166"/>
        <end position="185"/>
    </location>
</feature>
<comment type="caution">
    <text evidence="3">The sequence shown here is derived from an EMBL/GenBank/DDBJ whole genome shotgun (WGS) entry which is preliminary data.</text>
</comment>
<dbReference type="SUPFAM" id="SSF53474">
    <property type="entry name" value="alpha/beta-Hydrolases"/>
    <property type="match status" value="1"/>
</dbReference>
<dbReference type="OrthoDB" id="9804723at2"/>
<evidence type="ECO:0000313" key="4">
    <source>
        <dbReference type="Proteomes" id="UP000471435"/>
    </source>
</evidence>
<dbReference type="EMBL" id="WTYP01000001">
    <property type="protein sequence ID" value="MXP47414.1"/>
    <property type="molecule type" value="Genomic_DNA"/>
</dbReference>
<evidence type="ECO:0000313" key="3">
    <source>
        <dbReference type="EMBL" id="MXP47414.1"/>
    </source>
</evidence>
<protein>
    <submittedName>
        <fullName evidence="3">Alpha/beta fold hydrolase</fullName>
    </submittedName>
</protein>
<dbReference type="GO" id="GO:0016020">
    <property type="term" value="C:membrane"/>
    <property type="evidence" value="ECO:0007669"/>
    <property type="project" value="TreeGrafter"/>
</dbReference>